<sequence>MAKHPLSKALLLLLLNNVTPTINAFVPNTFLSSQNQLHQHQQQQQHQSFLLSSLVTDEETDTPLSDKVQESLPAFFPTLSSSLTRLGYTTPTPIQSSSAQRAISQENLLLIAPTGSGKTLAYLCPALSRAIEENGTVLVVAPTRELAVQLMRDASDLLEISEEESGEVVCLAVRGVAPPTPSDLSQAKLLIGTPPELLSVITGVSGGYEFVAGDTLRAVILDEVDVLLPPPPKTLRTSLDSDRKARKGNKGKNNSPQDERKRQEQKRKLLAAKRRGVDMDLTTKQVISPTERILGIVAMCRMQQRRSTASSEEYFAPPQLLAGSATASRKTLDRLNKALRFAAEHDASSSFDMVWDGHVKSCRPEEEESLETTAEGDEEEKQHTIRSVTVPAQVKHRYVRMNKESITSPNDILKTLTSATKTLLQEKEDSKTILLFLCGEFAKVNNPSTAAPSSHSANFVPKGNTSKARRNQLMKHRQRTAKSLFEVSRSSAGQKKPTKASTGLSARKACKILSSHGLKAQPLHVALGLESNVRDGEEEEYLEEKDDDAMEDANVYVTFEGSARGLHFDGVDVVFVVGRPSSAASYLHLAGRVGRSSVGDGSGVVIRPGTVVSFCGTKGSVKELEKWTRQIGGTDLEELVL</sequence>
<evidence type="ECO:0000313" key="10">
    <source>
        <dbReference type="EMBL" id="CAD9336115.1"/>
    </source>
</evidence>
<feature type="region of interest" description="Disordered" evidence="6">
    <location>
        <begin position="362"/>
        <end position="383"/>
    </location>
</feature>
<evidence type="ECO:0000256" key="5">
    <source>
        <dbReference type="RuleBase" id="RU365068"/>
    </source>
</evidence>
<accession>A0A7S1ZEL8</accession>
<evidence type="ECO:0000256" key="7">
    <source>
        <dbReference type="SAM" id="SignalP"/>
    </source>
</evidence>
<feature type="chain" id="PRO_5031009545" description="ATP-dependent RNA helicase" evidence="7">
    <location>
        <begin position="25"/>
        <end position="641"/>
    </location>
</feature>
<keyword evidence="4 5" id="KW-0694">RNA-binding</keyword>
<dbReference type="SUPFAM" id="SSF52540">
    <property type="entry name" value="P-loop containing nucleoside triphosphate hydrolases"/>
    <property type="match status" value="2"/>
</dbReference>
<keyword evidence="5" id="KW-0347">Helicase</keyword>
<evidence type="ECO:0000259" key="8">
    <source>
        <dbReference type="PROSITE" id="PS51192"/>
    </source>
</evidence>
<evidence type="ECO:0000256" key="1">
    <source>
        <dbReference type="ARBA" id="ARBA00022741"/>
    </source>
</evidence>
<comment type="similarity">
    <text evidence="5">Belongs to the DEAD box helicase family.</text>
</comment>
<feature type="compositionally biased region" description="Acidic residues" evidence="6">
    <location>
        <begin position="365"/>
        <end position="379"/>
    </location>
</feature>
<dbReference type="Pfam" id="PF00270">
    <property type="entry name" value="DEAD"/>
    <property type="match status" value="1"/>
</dbReference>
<dbReference type="InterPro" id="IPR001650">
    <property type="entry name" value="Helicase_C-like"/>
</dbReference>
<dbReference type="InterPro" id="IPR011545">
    <property type="entry name" value="DEAD/DEAH_box_helicase_dom"/>
</dbReference>
<evidence type="ECO:0000256" key="4">
    <source>
        <dbReference type="ARBA" id="ARBA00022884"/>
    </source>
</evidence>
<evidence type="ECO:0000256" key="6">
    <source>
        <dbReference type="SAM" id="MobiDB-lite"/>
    </source>
</evidence>
<feature type="domain" description="Helicase C-terminal" evidence="9">
    <location>
        <begin position="480"/>
        <end position="641"/>
    </location>
</feature>
<organism evidence="10">
    <name type="scientific">Ditylum brightwellii</name>
    <dbReference type="NCBI Taxonomy" id="49249"/>
    <lineage>
        <taxon>Eukaryota</taxon>
        <taxon>Sar</taxon>
        <taxon>Stramenopiles</taxon>
        <taxon>Ochrophyta</taxon>
        <taxon>Bacillariophyta</taxon>
        <taxon>Mediophyceae</taxon>
        <taxon>Lithodesmiophycidae</taxon>
        <taxon>Lithodesmiales</taxon>
        <taxon>Lithodesmiaceae</taxon>
        <taxon>Ditylum</taxon>
    </lineage>
</organism>
<evidence type="ECO:0000256" key="3">
    <source>
        <dbReference type="ARBA" id="ARBA00022840"/>
    </source>
</evidence>
<feature type="signal peptide" evidence="7">
    <location>
        <begin position="1"/>
        <end position="24"/>
    </location>
</feature>
<evidence type="ECO:0000256" key="2">
    <source>
        <dbReference type="ARBA" id="ARBA00022801"/>
    </source>
</evidence>
<name>A0A7S1ZEL8_9STRA</name>
<dbReference type="EC" id="3.6.4.13" evidence="5"/>
<comment type="catalytic activity">
    <reaction evidence="5">
        <text>ATP + H2O = ADP + phosphate + H(+)</text>
        <dbReference type="Rhea" id="RHEA:13065"/>
        <dbReference type="ChEBI" id="CHEBI:15377"/>
        <dbReference type="ChEBI" id="CHEBI:15378"/>
        <dbReference type="ChEBI" id="CHEBI:30616"/>
        <dbReference type="ChEBI" id="CHEBI:43474"/>
        <dbReference type="ChEBI" id="CHEBI:456216"/>
        <dbReference type="EC" id="3.6.4.13"/>
    </reaction>
</comment>
<reference evidence="10" key="1">
    <citation type="submission" date="2021-01" db="EMBL/GenBank/DDBJ databases">
        <authorList>
            <person name="Corre E."/>
            <person name="Pelletier E."/>
            <person name="Niang G."/>
            <person name="Scheremetjew M."/>
            <person name="Finn R."/>
            <person name="Kale V."/>
            <person name="Holt S."/>
            <person name="Cochrane G."/>
            <person name="Meng A."/>
            <person name="Brown T."/>
            <person name="Cohen L."/>
        </authorList>
    </citation>
    <scope>NUCLEOTIDE SEQUENCE</scope>
    <source>
        <strain evidence="10">Pop2</strain>
    </source>
</reference>
<dbReference type="SMART" id="SM00487">
    <property type="entry name" value="DEXDc"/>
    <property type="match status" value="1"/>
</dbReference>
<dbReference type="InterPro" id="IPR027417">
    <property type="entry name" value="P-loop_NTPase"/>
</dbReference>
<comment type="domain">
    <text evidence="5">The Q motif is unique to and characteristic of the DEAD box family of RNA helicases and controls ATP binding and hydrolysis.</text>
</comment>
<dbReference type="GO" id="GO:0003724">
    <property type="term" value="F:RNA helicase activity"/>
    <property type="evidence" value="ECO:0007669"/>
    <property type="project" value="UniProtKB-EC"/>
</dbReference>
<feature type="region of interest" description="Disordered" evidence="6">
    <location>
        <begin position="231"/>
        <end position="266"/>
    </location>
</feature>
<comment type="function">
    <text evidence="5">RNA helicase.</text>
</comment>
<dbReference type="SMART" id="SM00490">
    <property type="entry name" value="HELICc"/>
    <property type="match status" value="1"/>
</dbReference>
<keyword evidence="1 5" id="KW-0547">Nucleotide-binding</keyword>
<dbReference type="GO" id="GO:0005524">
    <property type="term" value="F:ATP binding"/>
    <property type="evidence" value="ECO:0007669"/>
    <property type="project" value="UniProtKB-UniRule"/>
</dbReference>
<keyword evidence="3 5" id="KW-0067">ATP-binding</keyword>
<evidence type="ECO:0000259" key="9">
    <source>
        <dbReference type="PROSITE" id="PS51194"/>
    </source>
</evidence>
<dbReference type="GO" id="GO:0003723">
    <property type="term" value="F:RNA binding"/>
    <property type="evidence" value="ECO:0007669"/>
    <property type="project" value="UniProtKB-UniRule"/>
</dbReference>
<dbReference type="AlphaFoldDB" id="A0A7S1ZEL8"/>
<feature type="domain" description="Helicase ATP-binding" evidence="8">
    <location>
        <begin position="99"/>
        <end position="345"/>
    </location>
</feature>
<gene>
    <name evidence="10" type="ORF">DBRI1063_LOCUS14115</name>
</gene>
<proteinExistence type="inferred from homology"/>
<dbReference type="PANTHER" id="PTHR24031">
    <property type="entry name" value="RNA HELICASE"/>
    <property type="match status" value="1"/>
</dbReference>
<dbReference type="EMBL" id="HBGN01022122">
    <property type="protein sequence ID" value="CAD9336115.1"/>
    <property type="molecule type" value="Transcribed_RNA"/>
</dbReference>
<dbReference type="PROSITE" id="PS51194">
    <property type="entry name" value="HELICASE_CTER"/>
    <property type="match status" value="1"/>
</dbReference>
<dbReference type="Gene3D" id="3.40.50.300">
    <property type="entry name" value="P-loop containing nucleotide triphosphate hydrolases"/>
    <property type="match status" value="2"/>
</dbReference>
<protein>
    <recommendedName>
        <fullName evidence="5">ATP-dependent RNA helicase</fullName>
        <ecNumber evidence="5">3.6.4.13</ecNumber>
    </recommendedName>
</protein>
<dbReference type="PROSITE" id="PS51192">
    <property type="entry name" value="HELICASE_ATP_BIND_1"/>
    <property type="match status" value="1"/>
</dbReference>
<dbReference type="GO" id="GO:0016787">
    <property type="term" value="F:hydrolase activity"/>
    <property type="evidence" value="ECO:0007669"/>
    <property type="project" value="UniProtKB-KW"/>
</dbReference>
<dbReference type="InterPro" id="IPR014001">
    <property type="entry name" value="Helicase_ATP-bd"/>
</dbReference>
<keyword evidence="2 5" id="KW-0378">Hydrolase</keyword>
<keyword evidence="7" id="KW-0732">Signal</keyword>